<dbReference type="eggNOG" id="KOG0541">
    <property type="taxonomic scope" value="Eukaryota"/>
</dbReference>
<dbReference type="GO" id="GO:0005777">
    <property type="term" value="C:peroxisome"/>
    <property type="evidence" value="ECO:0007669"/>
    <property type="project" value="TreeGrafter"/>
</dbReference>
<accession>A3LPG2</accession>
<dbReference type="Gene3D" id="3.40.30.10">
    <property type="entry name" value="Glutaredoxin"/>
    <property type="match status" value="1"/>
</dbReference>
<dbReference type="AlphaFoldDB" id="A3LPG2"/>
<feature type="active site" description="Cysteine sulfenic acid (-SOH) intermediate" evidence="6">
    <location>
        <position position="69"/>
    </location>
</feature>
<dbReference type="InterPro" id="IPR037944">
    <property type="entry name" value="PRX5-like"/>
</dbReference>
<evidence type="ECO:0000256" key="6">
    <source>
        <dbReference type="PIRSR" id="PIRSR637944-1"/>
    </source>
</evidence>
<evidence type="ECO:0000256" key="3">
    <source>
        <dbReference type="ARBA" id="ARBA00022862"/>
    </source>
</evidence>
<evidence type="ECO:0000256" key="5">
    <source>
        <dbReference type="ARBA" id="ARBA00023284"/>
    </source>
</evidence>
<evidence type="ECO:0000256" key="4">
    <source>
        <dbReference type="ARBA" id="ARBA00023002"/>
    </source>
</evidence>
<keyword evidence="10" id="KW-1185">Reference proteome</keyword>
<evidence type="ECO:0000313" key="10">
    <source>
        <dbReference type="Proteomes" id="UP000002258"/>
    </source>
</evidence>
<dbReference type="GeneID" id="4837606"/>
<gene>
    <name evidence="9" type="ORF">PICST_65232</name>
</gene>
<organism evidence="9 10">
    <name type="scientific">Scheffersomyces stipitis (strain ATCC 58785 / CBS 6054 / NBRC 10063 / NRRL Y-11545)</name>
    <name type="common">Yeast</name>
    <name type="synonym">Pichia stipitis</name>
    <dbReference type="NCBI Taxonomy" id="322104"/>
    <lineage>
        <taxon>Eukaryota</taxon>
        <taxon>Fungi</taxon>
        <taxon>Dikarya</taxon>
        <taxon>Ascomycota</taxon>
        <taxon>Saccharomycotina</taxon>
        <taxon>Pichiomycetes</taxon>
        <taxon>Debaryomycetaceae</taxon>
        <taxon>Scheffersomyces</taxon>
    </lineage>
</organism>
<feature type="domain" description="Redoxin" evidence="8">
    <location>
        <begin position="43"/>
        <end position="190"/>
    </location>
</feature>
<protein>
    <recommendedName>
        <fullName evidence="8">Redoxin domain-containing protein</fullName>
    </recommendedName>
</protein>
<dbReference type="InParanoid" id="A3LPG2"/>
<dbReference type="CDD" id="cd03013">
    <property type="entry name" value="PRX5_like"/>
    <property type="match status" value="1"/>
</dbReference>
<dbReference type="FunCoup" id="A3LPG2">
    <property type="interactions" value="582"/>
</dbReference>
<dbReference type="GO" id="GO:0005739">
    <property type="term" value="C:mitochondrion"/>
    <property type="evidence" value="ECO:0007669"/>
    <property type="project" value="TreeGrafter"/>
</dbReference>
<dbReference type="GO" id="GO:0008379">
    <property type="term" value="F:thioredoxin peroxidase activity"/>
    <property type="evidence" value="ECO:0007669"/>
    <property type="project" value="InterPro"/>
</dbReference>
<dbReference type="KEGG" id="pic:PICST_65232"/>
<keyword evidence="4 7" id="KW-0560">Oxidoreductase</keyword>
<dbReference type="InterPro" id="IPR013740">
    <property type="entry name" value="Redoxin"/>
</dbReference>
<dbReference type="SUPFAM" id="SSF52833">
    <property type="entry name" value="Thioredoxin-like"/>
    <property type="match status" value="1"/>
</dbReference>
<dbReference type="Proteomes" id="UP000002258">
    <property type="component" value="Chromosome 2"/>
</dbReference>
<dbReference type="GO" id="GO:0045454">
    <property type="term" value="P:cell redox homeostasis"/>
    <property type="evidence" value="ECO:0007669"/>
    <property type="project" value="TreeGrafter"/>
</dbReference>
<evidence type="ECO:0000256" key="7">
    <source>
        <dbReference type="RuleBase" id="RU366011"/>
    </source>
</evidence>
<dbReference type="InterPro" id="IPR036249">
    <property type="entry name" value="Thioredoxin-like_sf"/>
</dbReference>
<evidence type="ECO:0000256" key="2">
    <source>
        <dbReference type="ARBA" id="ARBA00022559"/>
    </source>
</evidence>
<proteinExistence type="inferred from homology"/>
<sequence>MSLQVGDKFPSNIEFQHIPINVSEVENNNVLKCEIPTLLKLDKVFEKLADTETPNVLIVAVPGAFTPTCTENHIPPYLEHLSDLKAEKHIGAVIIIATNDAFVLNAWGKLLIKDAIKNVASIKEANGPSVYFASDVNGSFSKSFDLASDKGTGIRTSRYATVIDSKDKTVKYFGVEVERGVKFSGLDAVLGAKL</sequence>
<keyword evidence="3 7" id="KW-0049">Antioxidant</keyword>
<comment type="function">
    <text evidence="7">Thiol-specific peroxidase that catalyzes the reduction of hydrogen peroxide and organic hydroperoxides to water and alcohols, respectively. Plays a role in cell protection against oxidative stress by detoxifying peroxides.</text>
</comment>
<dbReference type="PANTHER" id="PTHR10430:SF16">
    <property type="entry name" value="PEROXIREDOXIN-5, MITOCHONDRIAL"/>
    <property type="match status" value="1"/>
</dbReference>
<dbReference type="PANTHER" id="PTHR10430">
    <property type="entry name" value="PEROXIREDOXIN"/>
    <property type="match status" value="1"/>
</dbReference>
<keyword evidence="2 7" id="KW-0575">Peroxidase</keyword>
<dbReference type="EMBL" id="CP000496">
    <property type="protein sequence ID" value="ABN64488.2"/>
    <property type="molecule type" value="Genomic_DNA"/>
</dbReference>
<dbReference type="HOGENOM" id="CLU_072440_1_1_1"/>
<reference evidence="9 10" key="1">
    <citation type="journal article" date="2007" name="Nat. Biotechnol.">
        <title>Genome sequence of the lignocellulose-bioconverting and xylose-fermenting yeast Pichia stipitis.</title>
        <authorList>
            <person name="Jeffries T.W."/>
            <person name="Grigoriev I.V."/>
            <person name="Grimwood J."/>
            <person name="Laplaza J.M."/>
            <person name="Aerts A."/>
            <person name="Salamov A."/>
            <person name="Schmutz J."/>
            <person name="Lindquist E."/>
            <person name="Dehal P."/>
            <person name="Shapiro H."/>
            <person name="Jin Y.S."/>
            <person name="Passoth V."/>
            <person name="Richardson P.M."/>
        </authorList>
    </citation>
    <scope>NUCLEOTIDE SEQUENCE [LARGE SCALE GENOMIC DNA]</scope>
    <source>
        <strain evidence="10">ATCC 58785 / CBS 6054 / NBRC 10063 / NRRL Y-11545</strain>
    </source>
</reference>
<dbReference type="GO" id="GO:0034599">
    <property type="term" value="P:cellular response to oxidative stress"/>
    <property type="evidence" value="ECO:0007669"/>
    <property type="project" value="InterPro"/>
</dbReference>
<dbReference type="STRING" id="322104.A3LPG2"/>
<dbReference type="Pfam" id="PF08534">
    <property type="entry name" value="Redoxin"/>
    <property type="match status" value="1"/>
</dbReference>
<dbReference type="GO" id="GO:0042744">
    <property type="term" value="P:hydrogen peroxide catabolic process"/>
    <property type="evidence" value="ECO:0007669"/>
    <property type="project" value="TreeGrafter"/>
</dbReference>
<evidence type="ECO:0000256" key="1">
    <source>
        <dbReference type="ARBA" id="ARBA00010505"/>
    </source>
</evidence>
<dbReference type="OrthoDB" id="195498at2759"/>
<name>A3LPG2_PICST</name>
<dbReference type="RefSeq" id="XP_001382517.2">
    <property type="nucleotide sequence ID" value="XM_001382480.1"/>
</dbReference>
<comment type="similarity">
    <text evidence="1 7">Belongs to the peroxiredoxin family. Prx5 subfamily.</text>
</comment>
<evidence type="ECO:0000259" key="8">
    <source>
        <dbReference type="Pfam" id="PF08534"/>
    </source>
</evidence>
<dbReference type="OMA" id="ERHIPEY"/>
<keyword evidence="5 7" id="KW-0676">Redox-active center</keyword>
<evidence type="ECO:0000313" key="9">
    <source>
        <dbReference type="EMBL" id="ABN64488.2"/>
    </source>
</evidence>